<dbReference type="InterPro" id="IPR011990">
    <property type="entry name" value="TPR-like_helical_dom_sf"/>
</dbReference>
<reference evidence="5 6" key="1">
    <citation type="journal article" date="2019" name="Int. J. Syst. Evol. Microbiol.">
        <title>The Global Catalogue of Microorganisms (GCM) 10K type strain sequencing project: providing services to taxonomists for standard genome sequencing and annotation.</title>
        <authorList>
            <consortium name="The Broad Institute Genomics Platform"/>
            <consortium name="The Broad Institute Genome Sequencing Center for Infectious Disease"/>
            <person name="Wu L."/>
            <person name="Ma J."/>
        </authorList>
    </citation>
    <scope>NUCLEOTIDE SEQUENCE [LARGE SCALE GENOMIC DNA]</scope>
    <source>
        <strain evidence="5 6">JCM 3146</strain>
    </source>
</reference>
<dbReference type="EMBL" id="BAAABM010000066">
    <property type="protein sequence ID" value="GAA0368768.1"/>
    <property type="molecule type" value="Genomic_DNA"/>
</dbReference>
<dbReference type="RefSeq" id="WP_252799489.1">
    <property type="nucleotide sequence ID" value="NZ_BAAABM010000066.1"/>
</dbReference>
<protein>
    <submittedName>
        <fullName evidence="5">LuxR family transcriptional regulator</fullName>
    </submittedName>
</protein>
<evidence type="ECO:0000259" key="4">
    <source>
        <dbReference type="PROSITE" id="PS50043"/>
    </source>
</evidence>
<dbReference type="SUPFAM" id="SSF46894">
    <property type="entry name" value="C-terminal effector domain of the bipartite response regulators"/>
    <property type="match status" value="1"/>
</dbReference>
<dbReference type="Pfam" id="PF13191">
    <property type="entry name" value="AAA_16"/>
    <property type="match status" value="1"/>
</dbReference>
<sequence>MRSHQGVSAVLAGRGSELAFLNRALREASGALLVGGEAGVGKSRLIKEFLDANPGVRTFVGGCLQISAEGLPFAPFSAMLRRLVREIGVDGVAALLPGGTPAGLARLLPEFGQPDTETGTAEARVRLFDHVLLLFERLTEKEPAVLVIEDVHWAERSTRDLLSYLIRNLPAGLLVIATYRSDELHRDHPLRPLLAELGRVDWVRRLDLDRLPRRAVAEQARGILGRDLDQPSLDAVYERSEGNPLFVEALLSCDGQINDELPESLRDLILGSVRKLPEETQEVLRVASAGGDRVEHALLAAVTGLDDGALSRVLRPAVAANVLVVDGEAYGFRHALMREAVHGDLLPGEHTRTHTRFAEALENDPSLVPMGRAAAELAHHWYSAHDATWALISAWKAAQVAKEATAYTECLRMLDRVLELWDKVPDAAEHLGADHVTVLERAIDASDLAGETERGVAFAKAALKEIDDPIRAAGVLEHRGRLKIRLGHPKALEDLREAARLVPADPPSTARARVLSTLAQQLYLLPTGLEEARALAAEALHTARAVGDATVEAHALTTIAGCDFSDADGEGHLTELARAEALYARGGVDDSAMLRIATNESHVLEGMGEHERAVEVARRGVALAGKHGLARTSGAFLTINLAEPLMSLGRWDEALEVVEHALELSPPPLTRASLHHIIGVIAVARGDLDTAARAVATLDAVLAPTFSRTQELFPSEGLRIDLRLAQGDLDGALDAVEVVLTELRPSVSARYGLPLLCSAARACAEAGGERAARLLTGIRAAAEKTPDGGCVQRAYALRLEAEAARAEGVRDRAAWAAVAAAFEALKEPYPLAYALLQTAEAGDPQDGDTREDTAARLRRAAEIADDLGARPLRERIEAHARRSRIALGGRTDAPVLGLTPRELEVLRLVAEGCGNREIAGRLFISAKTASVHVSNILAKLQVASRGEAAAAAHRLGIV</sequence>
<keyword evidence="1" id="KW-0547">Nucleotide-binding</keyword>
<feature type="domain" description="HTH luxR-type" evidence="4">
    <location>
        <begin position="891"/>
        <end position="956"/>
    </location>
</feature>
<dbReference type="PRINTS" id="PR00038">
    <property type="entry name" value="HTHLUXR"/>
</dbReference>
<dbReference type="PROSITE" id="PS50043">
    <property type="entry name" value="HTH_LUXR_2"/>
    <property type="match status" value="1"/>
</dbReference>
<evidence type="ECO:0000256" key="1">
    <source>
        <dbReference type="ARBA" id="ARBA00022741"/>
    </source>
</evidence>
<dbReference type="Gene3D" id="3.40.50.300">
    <property type="entry name" value="P-loop containing nucleotide triphosphate hydrolases"/>
    <property type="match status" value="1"/>
</dbReference>
<dbReference type="SUPFAM" id="SSF52540">
    <property type="entry name" value="P-loop containing nucleoside triphosphate hydrolases"/>
    <property type="match status" value="1"/>
</dbReference>
<dbReference type="Pfam" id="PF00196">
    <property type="entry name" value="GerE"/>
    <property type="match status" value="1"/>
</dbReference>
<dbReference type="InterPro" id="IPR027417">
    <property type="entry name" value="P-loop_NTPase"/>
</dbReference>
<comment type="caution">
    <text evidence="5">The sequence shown here is derived from an EMBL/GenBank/DDBJ whole genome shotgun (WGS) entry which is preliminary data.</text>
</comment>
<dbReference type="CDD" id="cd06170">
    <property type="entry name" value="LuxR_C_like"/>
    <property type="match status" value="1"/>
</dbReference>
<keyword evidence="3" id="KW-0802">TPR repeat</keyword>
<dbReference type="InterPro" id="IPR036388">
    <property type="entry name" value="WH-like_DNA-bd_sf"/>
</dbReference>
<name>A0ABN0XNF3_9ACTN</name>
<gene>
    <name evidence="5" type="ORF">GCM10010151_68370</name>
</gene>
<dbReference type="PROSITE" id="PS50005">
    <property type="entry name" value="TPR"/>
    <property type="match status" value="1"/>
</dbReference>
<dbReference type="Proteomes" id="UP001501822">
    <property type="component" value="Unassembled WGS sequence"/>
</dbReference>
<dbReference type="InterPro" id="IPR016032">
    <property type="entry name" value="Sig_transdc_resp-reg_C-effctor"/>
</dbReference>
<dbReference type="Gene3D" id="1.25.40.10">
    <property type="entry name" value="Tetratricopeptide repeat domain"/>
    <property type="match status" value="2"/>
</dbReference>
<dbReference type="Gene3D" id="1.10.10.10">
    <property type="entry name" value="Winged helix-like DNA-binding domain superfamily/Winged helix DNA-binding domain"/>
    <property type="match status" value="1"/>
</dbReference>
<evidence type="ECO:0000256" key="3">
    <source>
        <dbReference type="PROSITE-ProRule" id="PRU00339"/>
    </source>
</evidence>
<keyword evidence="6" id="KW-1185">Reference proteome</keyword>
<feature type="repeat" description="TPR" evidence="3">
    <location>
        <begin position="635"/>
        <end position="668"/>
    </location>
</feature>
<organism evidence="5 6">
    <name type="scientific">Actinoallomurus spadix</name>
    <dbReference type="NCBI Taxonomy" id="79912"/>
    <lineage>
        <taxon>Bacteria</taxon>
        <taxon>Bacillati</taxon>
        <taxon>Actinomycetota</taxon>
        <taxon>Actinomycetes</taxon>
        <taxon>Streptosporangiales</taxon>
        <taxon>Thermomonosporaceae</taxon>
        <taxon>Actinoallomurus</taxon>
    </lineage>
</organism>
<dbReference type="SMART" id="SM00421">
    <property type="entry name" value="HTH_LUXR"/>
    <property type="match status" value="1"/>
</dbReference>
<dbReference type="InterPro" id="IPR041664">
    <property type="entry name" value="AAA_16"/>
</dbReference>
<evidence type="ECO:0000256" key="2">
    <source>
        <dbReference type="ARBA" id="ARBA00022840"/>
    </source>
</evidence>
<accession>A0ABN0XNF3</accession>
<dbReference type="PANTHER" id="PTHR16305">
    <property type="entry name" value="TESTICULAR SOLUBLE ADENYLYL CYCLASE"/>
    <property type="match status" value="1"/>
</dbReference>
<dbReference type="InterPro" id="IPR019734">
    <property type="entry name" value="TPR_rpt"/>
</dbReference>
<evidence type="ECO:0000313" key="6">
    <source>
        <dbReference type="Proteomes" id="UP001501822"/>
    </source>
</evidence>
<dbReference type="PANTHER" id="PTHR16305:SF35">
    <property type="entry name" value="TRANSCRIPTIONAL ACTIVATOR DOMAIN"/>
    <property type="match status" value="1"/>
</dbReference>
<evidence type="ECO:0000313" key="5">
    <source>
        <dbReference type="EMBL" id="GAA0368768.1"/>
    </source>
</evidence>
<dbReference type="SUPFAM" id="SSF48452">
    <property type="entry name" value="TPR-like"/>
    <property type="match status" value="1"/>
</dbReference>
<dbReference type="InterPro" id="IPR000792">
    <property type="entry name" value="Tscrpt_reg_LuxR_C"/>
</dbReference>
<proteinExistence type="predicted"/>
<keyword evidence="2" id="KW-0067">ATP-binding</keyword>